<feature type="region of interest" description="Disordered" evidence="5">
    <location>
        <begin position="147"/>
        <end position="198"/>
    </location>
</feature>
<feature type="compositionally biased region" description="Pro residues" evidence="5">
    <location>
        <begin position="165"/>
        <end position="175"/>
    </location>
</feature>
<keyword evidence="4" id="KW-0342">GTP-binding</keyword>
<keyword evidence="2" id="KW-0547">Nucleotide-binding</keyword>
<dbReference type="Proteomes" id="UP000237441">
    <property type="component" value="Unassembled WGS sequence"/>
</dbReference>
<evidence type="ECO:0000256" key="3">
    <source>
        <dbReference type="ARBA" id="ARBA00022842"/>
    </source>
</evidence>
<reference evidence="7 8" key="1">
    <citation type="submission" date="2016-07" db="EMBL/GenBank/DDBJ databases">
        <title>Comparative genomics of the entomopathogenic fungus Beauveria bassiana.</title>
        <authorList>
            <person name="Valero Jimenez C.A."/>
            <person name="Zwaan B.J."/>
            <person name="Van Kan J.A."/>
            <person name="Takken W."/>
            <person name="Debets A.J."/>
            <person name="Schoustra S.E."/>
            <person name="Koenraadt C.J."/>
        </authorList>
    </citation>
    <scope>NUCLEOTIDE SEQUENCE [LARGE SCALE GENOMIC DNA]</scope>
    <source>
        <strain evidence="7 8">ARSEF 8028</strain>
    </source>
</reference>
<evidence type="ECO:0000256" key="5">
    <source>
        <dbReference type="SAM" id="MobiDB-lite"/>
    </source>
</evidence>
<evidence type="ECO:0000313" key="8">
    <source>
        <dbReference type="Proteomes" id="UP000237441"/>
    </source>
</evidence>
<dbReference type="EMBL" id="JRHA01000003">
    <property type="protein sequence ID" value="PQK12413.1"/>
    <property type="molecule type" value="Genomic_DNA"/>
</dbReference>
<gene>
    <name evidence="7" type="ORF">BB8028_0003g10300</name>
</gene>
<name>A0A2S7Y8Y1_BEABA</name>
<dbReference type="PROSITE" id="PS51706">
    <property type="entry name" value="G_ENGB"/>
    <property type="match status" value="1"/>
</dbReference>
<comment type="caution">
    <text evidence="7">The sequence shown here is derived from an EMBL/GenBank/DDBJ whole genome shotgun (WGS) entry which is preliminary data.</text>
</comment>
<dbReference type="GO" id="GO:0005525">
    <property type="term" value="F:GTP binding"/>
    <property type="evidence" value="ECO:0007669"/>
    <property type="project" value="UniProtKB-KW"/>
</dbReference>
<dbReference type="InterPro" id="IPR027417">
    <property type="entry name" value="P-loop_NTPase"/>
</dbReference>
<feature type="domain" description="EngB-type G" evidence="6">
    <location>
        <begin position="118"/>
        <end position="305"/>
    </location>
</feature>
<accession>A0A2S7Y8Y1</accession>
<evidence type="ECO:0000256" key="1">
    <source>
        <dbReference type="ARBA" id="ARBA00022723"/>
    </source>
</evidence>
<keyword evidence="1" id="KW-0479">Metal-binding</keyword>
<dbReference type="GO" id="GO:0005739">
    <property type="term" value="C:mitochondrion"/>
    <property type="evidence" value="ECO:0007669"/>
    <property type="project" value="TreeGrafter"/>
</dbReference>
<evidence type="ECO:0000256" key="2">
    <source>
        <dbReference type="ARBA" id="ARBA00022741"/>
    </source>
</evidence>
<sequence length="401" mass="42714">MLHLPNTSRRASSLLWRTPLASSIRASTRKYTSRSQIPPAPNPTNSQKPQSPLTKSPPRQSLDSPAVFSSLVSYASSPSTLSTDCPEGSNTRRARDFFKAASFLYSAADFKDHPYNVQVPEVVILGSSNVGKSTFLNALAGRPGIARTSARPGHTTLMNAYGLGPAPPPPPPSSPPDSTTTATTTPPPHPPSPSPQHSLIVVDTPGYGFRSQATWGETVVRYLGARKALRGAVVLVSAEKRLTPGDRWVLEALADADVRTLVVVTKADKADKAAARRDKQGGFWAGPCAAKAEEMREEMRRVERGAGTGWKEGAGWSSDVFVTAAGCPLLPGKKASKRTRDAGDCVVAHDMSNKAGMGAVRAAILEMVGLAVKDNDADQQPQNISYTGKIVSFDDIVWKSC</sequence>
<dbReference type="InterPro" id="IPR006073">
    <property type="entry name" value="GTP-bd"/>
</dbReference>
<dbReference type="PANTHER" id="PTHR46498:SF1">
    <property type="entry name" value="GTP-BINDING PROTEIN 8"/>
    <property type="match status" value="1"/>
</dbReference>
<dbReference type="GO" id="GO:0046872">
    <property type="term" value="F:metal ion binding"/>
    <property type="evidence" value="ECO:0007669"/>
    <property type="project" value="UniProtKB-KW"/>
</dbReference>
<feature type="region of interest" description="Disordered" evidence="5">
    <location>
        <begin position="26"/>
        <end position="62"/>
    </location>
</feature>
<evidence type="ECO:0000259" key="6">
    <source>
        <dbReference type="PROSITE" id="PS51706"/>
    </source>
</evidence>
<evidence type="ECO:0000313" key="7">
    <source>
        <dbReference type="EMBL" id="PQK12413.1"/>
    </source>
</evidence>
<dbReference type="AlphaFoldDB" id="A0A2S7Y8Y1"/>
<dbReference type="PANTHER" id="PTHR46498">
    <property type="entry name" value="GTP-BINDING PROTEIN 8"/>
    <property type="match status" value="1"/>
</dbReference>
<dbReference type="Gene3D" id="3.40.50.300">
    <property type="entry name" value="P-loop containing nucleotide triphosphate hydrolases"/>
    <property type="match status" value="1"/>
</dbReference>
<dbReference type="InterPro" id="IPR052279">
    <property type="entry name" value="EngB_GTPase"/>
</dbReference>
<feature type="compositionally biased region" description="Pro residues" evidence="5">
    <location>
        <begin position="185"/>
        <end position="194"/>
    </location>
</feature>
<dbReference type="SUPFAM" id="SSF52540">
    <property type="entry name" value="P-loop containing nucleoside triphosphate hydrolases"/>
    <property type="match status" value="1"/>
</dbReference>
<proteinExistence type="predicted"/>
<dbReference type="Pfam" id="PF01926">
    <property type="entry name" value="MMR_HSR1"/>
    <property type="match status" value="1"/>
</dbReference>
<evidence type="ECO:0000256" key="4">
    <source>
        <dbReference type="ARBA" id="ARBA00023134"/>
    </source>
</evidence>
<feature type="compositionally biased region" description="Polar residues" evidence="5">
    <location>
        <begin position="43"/>
        <end position="62"/>
    </location>
</feature>
<keyword evidence="3" id="KW-0460">Magnesium</keyword>
<protein>
    <recommendedName>
        <fullName evidence="6">EngB-type G domain-containing protein</fullName>
    </recommendedName>
</protein>
<organism evidence="7 8">
    <name type="scientific">Beauveria bassiana</name>
    <name type="common">White muscardine disease fungus</name>
    <name type="synonym">Tritirachium shiotae</name>
    <dbReference type="NCBI Taxonomy" id="176275"/>
    <lineage>
        <taxon>Eukaryota</taxon>
        <taxon>Fungi</taxon>
        <taxon>Dikarya</taxon>
        <taxon>Ascomycota</taxon>
        <taxon>Pezizomycotina</taxon>
        <taxon>Sordariomycetes</taxon>
        <taxon>Hypocreomycetidae</taxon>
        <taxon>Hypocreales</taxon>
        <taxon>Cordycipitaceae</taxon>
        <taxon>Beauveria</taxon>
    </lineage>
</organism>
<dbReference type="InterPro" id="IPR030393">
    <property type="entry name" value="G_ENGB_dom"/>
</dbReference>
<dbReference type="OrthoDB" id="391988at2759"/>